<keyword evidence="1" id="KW-0808">Transferase</keyword>
<sequence length="493" mass="56808">MTNRSKHNNILSEVVQNTNGFISSVPKSKRKIFGQFFTTASTARFMASLFEIDFSKTHLELLDAGAGTGVLSAAMLDHIFNNGFKGTVHLTCYETDDEVFSILEKNLILAKQIYGIEYTLLKENYITTQFFGVNSLMTEDGDRYDYIIGNPPYLKISKDAPEAKAIPTVCHGAPNLYFLFWTMGIYNLKPEHELVYIIPRSWTSGAYFKKFRSYMFSQCVITDVHLFESRDKVFSGESVLQETIIVKVKKTTNKPECVNITTSSTSDFRDLKQFRASYDTVIPKNQFVYLVTDTEEAKVLERVNKLPSTLPGMNMKMQTGIIVDFRTREVLRDKMEEGAFPLLYSQHIKNGRVTWPLGKEGEVIKTDRTSFLQRNSDFLLVKRFTAKEEKRRLQCGIYLKQRYKQFEYISTQNKVNFVKCDSPCITYGLYVLLNSTLYDTYYRILNGSTQVNSTEVNQMPIPEREVIEAMGRELMHQDLTEANCNKIIDRWIN</sequence>
<name>A0AC61REI8_9BACT</name>
<proteinExistence type="predicted"/>
<evidence type="ECO:0000313" key="1">
    <source>
        <dbReference type="EMBL" id="TGY77375.1"/>
    </source>
</evidence>
<comment type="caution">
    <text evidence="1">The sequence shown here is derived from an EMBL/GenBank/DDBJ whole genome shotgun (WGS) entry which is preliminary data.</text>
</comment>
<accession>A0AC61REI8</accession>
<dbReference type="Proteomes" id="UP000306319">
    <property type="component" value="Unassembled WGS sequence"/>
</dbReference>
<keyword evidence="1" id="KW-0489">Methyltransferase</keyword>
<protein>
    <submittedName>
        <fullName evidence="1">DNA methyltransferase</fullName>
    </submittedName>
</protein>
<organism evidence="1 2">
    <name type="scientific">Lepagella muris</name>
    <dbReference type="NCBI Taxonomy" id="3032870"/>
    <lineage>
        <taxon>Bacteria</taxon>
        <taxon>Pseudomonadati</taxon>
        <taxon>Bacteroidota</taxon>
        <taxon>Bacteroidia</taxon>
        <taxon>Bacteroidales</taxon>
        <taxon>Muribaculaceae</taxon>
        <taxon>Lepagella</taxon>
    </lineage>
</organism>
<reference evidence="1" key="1">
    <citation type="submission" date="2019-04" db="EMBL/GenBank/DDBJ databases">
        <title>Microbes associate with the intestines of laboratory mice.</title>
        <authorList>
            <person name="Navarre W."/>
            <person name="Wong E."/>
            <person name="Huang K."/>
            <person name="Tropini C."/>
            <person name="Ng K."/>
            <person name="Yu B."/>
        </authorList>
    </citation>
    <scope>NUCLEOTIDE SEQUENCE</scope>
    <source>
        <strain evidence="1">NM04_E33</strain>
    </source>
</reference>
<keyword evidence="2" id="KW-1185">Reference proteome</keyword>
<gene>
    <name evidence="1" type="ORF">E5331_15025</name>
</gene>
<evidence type="ECO:0000313" key="2">
    <source>
        <dbReference type="Proteomes" id="UP000306319"/>
    </source>
</evidence>
<dbReference type="EMBL" id="SRYB01000026">
    <property type="protein sequence ID" value="TGY77375.1"/>
    <property type="molecule type" value="Genomic_DNA"/>
</dbReference>